<dbReference type="Pfam" id="PF24492">
    <property type="entry name" value="HEAT_ECM29"/>
    <property type="match status" value="1"/>
</dbReference>
<dbReference type="Proteomes" id="UP001150569">
    <property type="component" value="Unassembled WGS sequence"/>
</dbReference>
<keyword evidence="4 7" id="KW-0647">Proteasome</keyword>
<evidence type="ECO:0000256" key="3">
    <source>
        <dbReference type="ARBA" id="ARBA00022737"/>
    </source>
</evidence>
<dbReference type="Gene3D" id="1.25.10.10">
    <property type="entry name" value="Leucine-rich Repeat Variant"/>
    <property type="match status" value="3"/>
</dbReference>
<dbReference type="OrthoDB" id="16066at2759"/>
<dbReference type="GO" id="GO:0000502">
    <property type="term" value="C:proteasome complex"/>
    <property type="evidence" value="ECO:0007669"/>
    <property type="project" value="UniProtKB-KW"/>
</dbReference>
<keyword evidence="3" id="KW-0677">Repeat</keyword>
<evidence type="ECO:0000313" key="8">
    <source>
        <dbReference type="Proteomes" id="UP001150569"/>
    </source>
</evidence>
<dbReference type="PANTHER" id="PTHR23346">
    <property type="entry name" value="TRANSLATIONAL ACTIVATOR GCN1-RELATED"/>
    <property type="match status" value="1"/>
</dbReference>
<dbReference type="InterPro" id="IPR011989">
    <property type="entry name" value="ARM-like"/>
</dbReference>
<comment type="caution">
    <text evidence="7">The sequence shown here is derived from an EMBL/GenBank/DDBJ whole genome shotgun (WGS) entry which is preliminary data.</text>
</comment>
<dbReference type="GO" id="GO:0005737">
    <property type="term" value="C:cytoplasm"/>
    <property type="evidence" value="ECO:0007669"/>
    <property type="project" value="UniProtKB-SubCell"/>
</dbReference>
<dbReference type="EMBL" id="JANBPT010000017">
    <property type="protein sequence ID" value="KAJ1930032.1"/>
    <property type="molecule type" value="Genomic_DNA"/>
</dbReference>
<evidence type="ECO:0000256" key="4">
    <source>
        <dbReference type="ARBA" id="ARBA00022942"/>
    </source>
</evidence>
<evidence type="ECO:0000256" key="2">
    <source>
        <dbReference type="ARBA" id="ARBA00022490"/>
    </source>
</evidence>
<organism evidence="7 8">
    <name type="scientific">Tieghemiomyces parasiticus</name>
    <dbReference type="NCBI Taxonomy" id="78921"/>
    <lineage>
        <taxon>Eukaryota</taxon>
        <taxon>Fungi</taxon>
        <taxon>Fungi incertae sedis</taxon>
        <taxon>Zoopagomycota</taxon>
        <taxon>Kickxellomycotina</taxon>
        <taxon>Dimargaritomycetes</taxon>
        <taxon>Dimargaritales</taxon>
        <taxon>Dimargaritaceae</taxon>
        <taxon>Tieghemiomyces</taxon>
    </lineage>
</organism>
<reference evidence="7" key="1">
    <citation type="submission" date="2022-07" db="EMBL/GenBank/DDBJ databases">
        <title>Phylogenomic reconstructions and comparative analyses of Kickxellomycotina fungi.</title>
        <authorList>
            <person name="Reynolds N.K."/>
            <person name="Stajich J.E."/>
            <person name="Barry K."/>
            <person name="Grigoriev I.V."/>
            <person name="Crous P."/>
            <person name="Smith M.E."/>
        </authorList>
    </citation>
    <scope>NUCLEOTIDE SEQUENCE</scope>
    <source>
        <strain evidence="7">RSA 861</strain>
    </source>
</reference>
<proteinExistence type="predicted"/>
<dbReference type="GO" id="GO:0060090">
    <property type="term" value="F:molecular adaptor activity"/>
    <property type="evidence" value="ECO:0007669"/>
    <property type="project" value="InterPro"/>
</dbReference>
<keyword evidence="2" id="KW-0963">Cytoplasm</keyword>
<dbReference type="Pfam" id="PF13001">
    <property type="entry name" value="ECM29_N"/>
    <property type="match status" value="1"/>
</dbReference>
<feature type="domain" description="Proteasome adapter and scaffold protein ECM29 HEAT-repeat" evidence="6">
    <location>
        <begin position="1407"/>
        <end position="1572"/>
    </location>
</feature>
<evidence type="ECO:0000259" key="6">
    <source>
        <dbReference type="Pfam" id="PF24492"/>
    </source>
</evidence>
<keyword evidence="8" id="KW-1185">Reference proteome</keyword>
<dbReference type="Pfam" id="PF23731">
    <property type="entry name" value="ARM_ECM29_C"/>
    <property type="match status" value="1"/>
</dbReference>
<dbReference type="PANTHER" id="PTHR23346:SF19">
    <property type="entry name" value="PROTEASOME ADAPTER AND SCAFFOLD PROTEIN ECM29"/>
    <property type="match status" value="1"/>
</dbReference>
<name>A0A9W8ALW5_9FUNG</name>
<evidence type="ECO:0000313" key="7">
    <source>
        <dbReference type="EMBL" id="KAJ1930032.1"/>
    </source>
</evidence>
<dbReference type="SUPFAM" id="SSF48371">
    <property type="entry name" value="ARM repeat"/>
    <property type="match status" value="3"/>
</dbReference>
<evidence type="ECO:0000259" key="5">
    <source>
        <dbReference type="Pfam" id="PF13001"/>
    </source>
</evidence>
<dbReference type="GO" id="GO:0036503">
    <property type="term" value="P:ERAD pathway"/>
    <property type="evidence" value="ECO:0007669"/>
    <property type="project" value="TreeGrafter"/>
</dbReference>
<dbReference type="GO" id="GO:0043248">
    <property type="term" value="P:proteasome assembly"/>
    <property type="evidence" value="ECO:0007669"/>
    <property type="project" value="InterPro"/>
</dbReference>
<protein>
    <submittedName>
        <fullName evidence="7">Proteasome component M29</fullName>
    </submittedName>
</protein>
<dbReference type="InterPro" id="IPR024372">
    <property type="entry name" value="Ecm29_N"/>
</dbReference>
<dbReference type="GO" id="GO:0005634">
    <property type="term" value="C:nucleus"/>
    <property type="evidence" value="ECO:0007669"/>
    <property type="project" value="TreeGrafter"/>
</dbReference>
<comment type="subcellular location">
    <subcellularLocation>
        <location evidence="1">Cytoplasm</location>
    </subcellularLocation>
</comment>
<accession>A0A9W8ALW5</accession>
<evidence type="ECO:0000256" key="1">
    <source>
        <dbReference type="ARBA" id="ARBA00004496"/>
    </source>
</evidence>
<gene>
    <name evidence="7" type="primary">ECM29_1</name>
    <name evidence="7" type="ORF">IWQ60_000640</name>
</gene>
<feature type="domain" description="Proteasome component Ecm29 N-terminal" evidence="5">
    <location>
        <begin position="9"/>
        <end position="516"/>
    </location>
</feature>
<sequence length="1960" mass="212019">MAARDLELLETVELKFALADTDEQVARLVALFLVPVLGKLNDVGPVRDKAIAILSHINKRIKGSRTTHPLPVSALLDLYLGPTADPRRHAFTSNFALMYLQMGLARLNGPAQFASFHRLAAALPEKPIAQRQTLVTLLLSALAEVADVAELVAEKPVSPLPRAARELLCQVLYKVILLLVELGTPKPDGSAVVYPGLSTQDVDLVTNGRRAHWVGAPSSLQSIKINALRFLEHSPCLTSEEDAPDSDTLATERFIIYLAASCDPSLPPVASLGEDLMKRLKTPDWEDDQLVRKLLSVYLGSKAIPATAVDASGSSAFVPGASVALRLKVLNYLSRSVRAARSFPQTLQVITESLYGPASNPRLRQRGMAFMHWSLRMGDSEQLAAAAPEILAGIVKLTHLNMGGESADDDTVPETLRGMAYTAVGHLVRKVPVLLRSRLDLVAALLEALRTESAAVKISVQEGLLALAPALADFGAWATAEQAADMEQLIDEHAREPVSANRFCALRLALTVYARAEPFPRRVALGLVADVKPEVQEEARRCLNLGLTDKLAADDLPAFDRTVTYLTTHMLASDPTSLVANAMTALQSQAPTALYRPVTTLRSTAAFLRRLLLTRLALRQAPVVTNADDSPEGSDPMEGESVEALLEGLADDRPVDNPTLRTLLRRQLGTVWEAIGWPRGAESDPSTVTRDSLHLYLTLLFVLLRAVPLREESSGLSAGSPAAAVRPLLLRYLLELLVLLPASELAAVLAPELPYLRTFLTDPVAETRTIAAHLTTLVLLDTAVEPAELERLVNDSLAQLAVAGSTRPAAVEAAHGHAAFLGALVGRCTAAGQQDRPTLSRDLVVIVVTKLIDLIDATGNSPSWLYSTVFAALGDLARYQSLSRFFDTRTAVNSSGKQPAEAHCTSQAAVTLEDLFSRVLASTRERLCKATNPKVIEAGLGCLGAVALGFPGLQPEVITFFQETPQLFSKQPEVHFTLGEALVAMLIGWSSPLLDPYRDTVDLRALVPRDPAVVAATTHGALDAALSQLSDDMTPLRPPAVRKAAVLWALTLVRFGTVHPTLRAHLRSLHAAFARLFTDKDELVQEAAAKGVGLVFEAGDSATREELVYSLLAFFREGRPAAPLRVTGDSEVFGREQLGNAPDGSTVTTYQSILSLASDMNRPELVYQLMNLANHHAVWQSRCGAAFGFAAILARSRESLQPHMVTLIPSLFRSLYDPAPPVQTAMATIWRALVPDPPATLTAHFKAIMTDLLKNLGNRQWRIREASARAIADLIGTRDFISTPEAAARLDPYLEDLWRMAFRALDDIKESVREAALPLCRTLSALTLKLVEAKPGSASAVTTTTMALDSPAGPGRLESAASARAHTVLDVVLPFLLDRGLTADAEPVQQFSLRTLLQLSTKAGPYLTPYLPRLTTSLLEALTEFEPAALNYLSFHTEAYEVTPDQLDHARLSASRMSPVMEAVERGLDQIRDAATMDALVPALQQLIRKGTGLATRAGVARVVVVLCMRKSHLLRDTPHPAALVKALSGNLLEPSASLRKAWATAIGYLAPYVAKDITVVRLVQHLRKLYLTHPDSDLRTVAPVTLREIGRHAVTRLQATADAVLPLVYVGCRDRDDGTRAVWEEVWTECNAGNSQTVQLYQAEIIALGTELMTYDSWDLKKQAALAIEAAVATLGGKLDPAHAALLPRILEHLQGRTWAGKEAFLTCLATLVEALGATRTAETVNLDGLRDALLRECRRKDSGYRRVAIEALGRVVTSLQVDWFADAIPVLFPETTTATRDNDGEAPTVSPAAQLDDMDLDEPLNRPTLLMMASGRLKTLGALWTPAAAETQLRYADPVAALLVAGITDPVWKVQITALGVLGDYWQNARPVVRADPIVSTQVPRFRAALEKSVVSSRYTNVRVAGLQAVQQLATAIKTAPWWVSGAKDHIHSVLEAFAADEAPVVADTAKEAHQALM</sequence>
<dbReference type="InterPro" id="IPR016024">
    <property type="entry name" value="ARM-type_fold"/>
</dbReference>
<dbReference type="InterPro" id="IPR055443">
    <property type="entry name" value="HEAT_ECM29"/>
</dbReference>